<evidence type="ECO:0000256" key="3">
    <source>
        <dbReference type="ARBA" id="ARBA00023002"/>
    </source>
</evidence>
<dbReference type="STRING" id="78915.A0A4P9XV86"/>
<dbReference type="Pfam" id="PF00724">
    <property type="entry name" value="Oxidored_FMN"/>
    <property type="match status" value="1"/>
</dbReference>
<organism evidence="5 6">
    <name type="scientific">Thamnocephalis sphaerospora</name>
    <dbReference type="NCBI Taxonomy" id="78915"/>
    <lineage>
        <taxon>Eukaryota</taxon>
        <taxon>Fungi</taxon>
        <taxon>Fungi incertae sedis</taxon>
        <taxon>Zoopagomycota</taxon>
        <taxon>Zoopagomycotina</taxon>
        <taxon>Zoopagomycetes</taxon>
        <taxon>Zoopagales</taxon>
        <taxon>Sigmoideomycetaceae</taxon>
        <taxon>Thamnocephalis</taxon>
    </lineage>
</organism>
<dbReference type="InterPro" id="IPR045247">
    <property type="entry name" value="Oye-like"/>
</dbReference>
<dbReference type="Proteomes" id="UP000271241">
    <property type="component" value="Unassembled WGS sequence"/>
</dbReference>
<keyword evidence="6" id="KW-1185">Reference proteome</keyword>
<comment type="similarity">
    <text evidence="2">Belongs to the NADH:flavin oxidoreductase/NADH oxidase family.</text>
</comment>
<dbReference type="PANTHER" id="PTHR22893:SF91">
    <property type="entry name" value="NADPH DEHYDROGENASE 2-RELATED"/>
    <property type="match status" value="1"/>
</dbReference>
<evidence type="ECO:0000259" key="4">
    <source>
        <dbReference type="Pfam" id="PF00724"/>
    </source>
</evidence>
<dbReference type="Gene3D" id="3.20.20.70">
    <property type="entry name" value="Aldolase class I"/>
    <property type="match status" value="1"/>
</dbReference>
<evidence type="ECO:0000313" key="6">
    <source>
        <dbReference type="Proteomes" id="UP000271241"/>
    </source>
</evidence>
<name>A0A4P9XV86_9FUNG</name>
<evidence type="ECO:0000313" key="5">
    <source>
        <dbReference type="EMBL" id="RKP10175.1"/>
    </source>
</evidence>
<dbReference type="GO" id="GO:0010181">
    <property type="term" value="F:FMN binding"/>
    <property type="evidence" value="ECO:0007669"/>
    <property type="project" value="InterPro"/>
</dbReference>
<proteinExistence type="inferred from homology"/>
<evidence type="ECO:0000256" key="2">
    <source>
        <dbReference type="ARBA" id="ARBA00005979"/>
    </source>
</evidence>
<dbReference type="InterPro" id="IPR001155">
    <property type="entry name" value="OxRdtase_FMN_N"/>
</dbReference>
<dbReference type="InterPro" id="IPR013785">
    <property type="entry name" value="Aldolase_TIM"/>
</dbReference>
<keyword evidence="3" id="KW-0560">Oxidoreductase</keyword>
<accession>A0A4P9XV86</accession>
<protein>
    <submittedName>
        <fullName evidence="5">NADH:flavin oxidoreductase/NADH oxidase</fullName>
    </submittedName>
</protein>
<dbReference type="AlphaFoldDB" id="A0A4P9XV86"/>
<dbReference type="GO" id="GO:0016628">
    <property type="term" value="F:oxidoreductase activity, acting on the CH-CH group of donors, NAD or NADP as acceptor"/>
    <property type="evidence" value="ECO:0007669"/>
    <property type="project" value="UniProtKB-ARBA"/>
</dbReference>
<sequence>MTVSTDGPVAEQPAAQVADPLFRPLRVGAMELQHRIVLAPLTRRRNKNNVPQPLMTEYYAQRATPGGLLITEATGISPEGLGDPYAPGIWSDEQTEAWRKLVADVKRRVPGVQIVVQLWHLGRLVLPEFTPNHTAPLAPSAIAVVGSKGTNAKGEEVPYALPRAMTKEDIRNVIAEYRRAAENAKRAGFDSVEIHGANGYLIDQFLRSSGNQRTDEYGGTPEKRTRFMQEVLAAVVDVWGRDRVGIRFSPYAPLFDLVDDSPLETFGHAVRHAHELGAAYVHLVEARPDTQNEMQQVPSLDGIAAQFPGTVIRASGFEPSTARTAVASRQADLIAFGRHFIANPDLPERIRRNLPLNKYDRSTFFTQGATGYIDYPRSDEPGQRKPST</sequence>
<comment type="cofactor">
    <cofactor evidence="1">
        <name>FMN</name>
        <dbReference type="ChEBI" id="CHEBI:58210"/>
    </cofactor>
</comment>
<dbReference type="GO" id="GO:0005829">
    <property type="term" value="C:cytosol"/>
    <property type="evidence" value="ECO:0007669"/>
    <property type="project" value="UniProtKB-ARBA"/>
</dbReference>
<dbReference type="CDD" id="cd02933">
    <property type="entry name" value="OYE_like_FMN"/>
    <property type="match status" value="1"/>
</dbReference>
<dbReference type="SUPFAM" id="SSF51395">
    <property type="entry name" value="FMN-linked oxidoreductases"/>
    <property type="match status" value="1"/>
</dbReference>
<feature type="domain" description="NADH:flavin oxidoreductase/NADH oxidase N-terminal" evidence="4">
    <location>
        <begin position="21"/>
        <end position="357"/>
    </location>
</feature>
<reference evidence="6" key="1">
    <citation type="journal article" date="2018" name="Nat. Microbiol.">
        <title>Leveraging single-cell genomics to expand the fungal tree of life.</title>
        <authorList>
            <person name="Ahrendt S.R."/>
            <person name="Quandt C.A."/>
            <person name="Ciobanu D."/>
            <person name="Clum A."/>
            <person name="Salamov A."/>
            <person name="Andreopoulos B."/>
            <person name="Cheng J.F."/>
            <person name="Woyke T."/>
            <person name="Pelin A."/>
            <person name="Henrissat B."/>
            <person name="Reynolds N.K."/>
            <person name="Benny G.L."/>
            <person name="Smith M.E."/>
            <person name="James T.Y."/>
            <person name="Grigoriev I.V."/>
        </authorList>
    </citation>
    <scope>NUCLEOTIDE SEQUENCE [LARGE SCALE GENOMIC DNA]</scope>
    <source>
        <strain evidence="6">RSA 1356</strain>
    </source>
</reference>
<dbReference type="FunFam" id="3.20.20.70:FF:000059">
    <property type="entry name" value="N-ethylmaleimide reductase, FMN-linked"/>
    <property type="match status" value="1"/>
</dbReference>
<dbReference type="OrthoDB" id="276546at2759"/>
<gene>
    <name evidence="5" type="ORF">THASP1DRAFT_28050</name>
</gene>
<dbReference type="PANTHER" id="PTHR22893">
    <property type="entry name" value="NADH OXIDOREDUCTASE-RELATED"/>
    <property type="match status" value="1"/>
</dbReference>
<dbReference type="EMBL" id="KZ992466">
    <property type="protein sequence ID" value="RKP10175.1"/>
    <property type="molecule type" value="Genomic_DNA"/>
</dbReference>
<evidence type="ECO:0000256" key="1">
    <source>
        <dbReference type="ARBA" id="ARBA00001917"/>
    </source>
</evidence>